<dbReference type="Proteomes" id="UP000281553">
    <property type="component" value="Unassembled WGS sequence"/>
</dbReference>
<dbReference type="OrthoDB" id="19938at2759"/>
<evidence type="ECO:0000313" key="2">
    <source>
        <dbReference type="Proteomes" id="UP000281553"/>
    </source>
</evidence>
<dbReference type="EMBL" id="UYRU01047361">
    <property type="protein sequence ID" value="VDN09582.1"/>
    <property type="molecule type" value="Genomic_DNA"/>
</dbReference>
<protein>
    <submittedName>
        <fullName evidence="1">Uncharacterized protein</fullName>
    </submittedName>
</protein>
<proteinExistence type="predicted"/>
<sequence length="689" mass="74910">MLAASKKAGQEGFSPFLVLRYICAVVHILCQLQLLSATRLNWYEAPTSKKKSSGTETMKLHLSCVRQLRLNFLRWFKSFLPHLISTCAPHFPPTSPRDAFAGLVHLLRRALFLEAAAPLDQAAAAASKLAHQVLLCGLESHRGLLSAADAAAVVCELIWRATALSMDSSFEPANFNKPEQLIDLLYACCAYCTGQGVPRYQCSKIFFERLLVCVCNELSELAHSGTYWKVSLALVALAANLPKTCGQGLPQSWLLNLVESVGCSMDALPLQCLSEYLLYDTATRIQCADEKAFANFDAGASSPPQPLLCLPRQRTTSQGSQPMDTCSDSVSEKLEEKVRSLSSAERWRLQCHIVDRLRVRARCPPATPVPRPSDLIAGAVTGGIGMSVSTAGVTSTTGFSPSLGPSDDNIAEAVLQSFAYRLKDASSVIRRAAWHCLALLTVEDSSAIQLGQEPVHPNKASSCCLNTVEGRLTTLQELLGLVGLSVPLDNPTLTTSTEMDPCAVNTASHRIVEFRCLILDSLLAAILVESELLPLTTYILFVGQLTEYPDFTAWRPVMTCFGQLLLTRRSLVHNLLTSSAPLEIEPYSSIAKAAAAATDEGVSGQAMQILRSSGFIILEVIASIFVRDIDYYCTSAEAIPVDEKNSVFVAWSAERECPMELETLESHLVLLSCVPRSLSLLTHSWPAPT</sequence>
<evidence type="ECO:0000313" key="1">
    <source>
        <dbReference type="EMBL" id="VDN09582.1"/>
    </source>
</evidence>
<reference evidence="1 2" key="1">
    <citation type="submission" date="2018-11" db="EMBL/GenBank/DDBJ databases">
        <authorList>
            <consortium name="Pathogen Informatics"/>
        </authorList>
    </citation>
    <scope>NUCLEOTIDE SEQUENCE [LARGE SCALE GENOMIC DNA]</scope>
</reference>
<accession>A0A3P7NMI5</accession>
<organism evidence="1 2">
    <name type="scientific">Dibothriocephalus latus</name>
    <name type="common">Fish tapeworm</name>
    <name type="synonym">Diphyllobothrium latum</name>
    <dbReference type="NCBI Taxonomy" id="60516"/>
    <lineage>
        <taxon>Eukaryota</taxon>
        <taxon>Metazoa</taxon>
        <taxon>Spiralia</taxon>
        <taxon>Lophotrochozoa</taxon>
        <taxon>Platyhelminthes</taxon>
        <taxon>Cestoda</taxon>
        <taxon>Eucestoda</taxon>
        <taxon>Diphyllobothriidea</taxon>
        <taxon>Diphyllobothriidae</taxon>
        <taxon>Dibothriocephalus</taxon>
    </lineage>
</organism>
<keyword evidence="2" id="KW-1185">Reference proteome</keyword>
<gene>
    <name evidence="1" type="ORF">DILT_LOCUS5413</name>
</gene>
<dbReference type="AlphaFoldDB" id="A0A3P7NMI5"/>
<name>A0A3P7NMI5_DIBLA</name>
<feature type="non-terminal residue" evidence="1">
    <location>
        <position position="689"/>
    </location>
</feature>